<proteinExistence type="predicted"/>
<keyword evidence="3" id="KW-1185">Reference proteome</keyword>
<name>A0A1Y2DSX9_9PEZI</name>
<dbReference type="RefSeq" id="XP_040714193.1">
    <property type="nucleotide sequence ID" value="XM_040864055.1"/>
</dbReference>
<feature type="compositionally biased region" description="Low complexity" evidence="1">
    <location>
        <begin position="27"/>
        <end position="40"/>
    </location>
</feature>
<evidence type="ECO:0000256" key="1">
    <source>
        <dbReference type="SAM" id="MobiDB-lite"/>
    </source>
</evidence>
<feature type="region of interest" description="Disordered" evidence="1">
    <location>
        <begin position="187"/>
        <end position="232"/>
    </location>
</feature>
<accession>A0A1Y2DSX9</accession>
<comment type="caution">
    <text evidence="2">The sequence shown here is derived from an EMBL/GenBank/DDBJ whole genome shotgun (WGS) entry which is preliminary data.</text>
</comment>
<gene>
    <name evidence="2" type="ORF">BCR38DRAFT_486615</name>
</gene>
<protein>
    <submittedName>
        <fullName evidence="2">Uncharacterized protein</fullName>
    </submittedName>
</protein>
<feature type="compositionally biased region" description="Basic and acidic residues" evidence="1">
    <location>
        <begin position="187"/>
        <end position="197"/>
    </location>
</feature>
<dbReference type="GeneID" id="63780267"/>
<sequence length="232" mass="26273">MVSNKESQFTASPKISPLNPEAPLYSGATPQGTPQTTPPAHFRASHFTFSRVPPTAPKNFQQEQMLTPFTSLRSHSDEPPRRGFQGTLSEDSHSSAGRRSNTQSHGHPRNINSNRPRNRPNARTRERPTMAMQLSSTPTRPLTPFPSPMQTPAHLAYTTELAMADQNARFRAAMATSYIMEAAEKALEQREKEKEDPDNMEEESMTERIALHRQKQERARGFEDDDEFYFDT</sequence>
<feature type="compositionally biased region" description="Acidic residues" evidence="1">
    <location>
        <begin position="223"/>
        <end position="232"/>
    </location>
</feature>
<feature type="compositionally biased region" description="Polar residues" evidence="1">
    <location>
        <begin position="1"/>
        <end position="13"/>
    </location>
</feature>
<feature type="region of interest" description="Disordered" evidence="1">
    <location>
        <begin position="69"/>
        <end position="146"/>
    </location>
</feature>
<feature type="compositionally biased region" description="Basic and acidic residues" evidence="1">
    <location>
        <begin position="205"/>
        <end position="222"/>
    </location>
</feature>
<feature type="compositionally biased region" description="Polar residues" evidence="1">
    <location>
        <begin position="86"/>
        <end position="105"/>
    </location>
</feature>
<evidence type="ECO:0000313" key="3">
    <source>
        <dbReference type="Proteomes" id="UP000193689"/>
    </source>
</evidence>
<dbReference type="Proteomes" id="UP000193689">
    <property type="component" value="Unassembled WGS sequence"/>
</dbReference>
<organism evidence="2 3">
    <name type="scientific">Pseudomassariella vexata</name>
    <dbReference type="NCBI Taxonomy" id="1141098"/>
    <lineage>
        <taxon>Eukaryota</taxon>
        <taxon>Fungi</taxon>
        <taxon>Dikarya</taxon>
        <taxon>Ascomycota</taxon>
        <taxon>Pezizomycotina</taxon>
        <taxon>Sordariomycetes</taxon>
        <taxon>Xylariomycetidae</taxon>
        <taxon>Amphisphaeriales</taxon>
        <taxon>Pseudomassariaceae</taxon>
        <taxon>Pseudomassariella</taxon>
    </lineage>
</organism>
<reference evidence="2 3" key="1">
    <citation type="submission" date="2016-07" db="EMBL/GenBank/DDBJ databases">
        <title>Pervasive Adenine N6-methylation of Active Genes in Fungi.</title>
        <authorList>
            <consortium name="DOE Joint Genome Institute"/>
            <person name="Mondo S.J."/>
            <person name="Dannebaum R.O."/>
            <person name="Kuo R.C."/>
            <person name="Labutti K."/>
            <person name="Haridas S."/>
            <person name="Kuo A."/>
            <person name="Salamov A."/>
            <person name="Ahrendt S.R."/>
            <person name="Lipzen A."/>
            <person name="Sullivan W."/>
            <person name="Andreopoulos W.B."/>
            <person name="Clum A."/>
            <person name="Lindquist E."/>
            <person name="Daum C."/>
            <person name="Ramamoorthy G.K."/>
            <person name="Gryganskyi A."/>
            <person name="Culley D."/>
            <person name="Magnuson J.K."/>
            <person name="James T.Y."/>
            <person name="O'Malley M.A."/>
            <person name="Stajich J.E."/>
            <person name="Spatafora J.W."/>
            <person name="Visel A."/>
            <person name="Grigoriev I.V."/>
        </authorList>
    </citation>
    <scope>NUCLEOTIDE SEQUENCE [LARGE SCALE GENOMIC DNA]</scope>
    <source>
        <strain evidence="2 3">CBS 129021</strain>
    </source>
</reference>
<evidence type="ECO:0000313" key="2">
    <source>
        <dbReference type="EMBL" id="ORY62357.1"/>
    </source>
</evidence>
<dbReference type="AlphaFoldDB" id="A0A1Y2DSX9"/>
<feature type="region of interest" description="Disordered" evidence="1">
    <location>
        <begin position="1"/>
        <end position="56"/>
    </location>
</feature>
<dbReference type="InParanoid" id="A0A1Y2DSX9"/>
<dbReference type="EMBL" id="MCFJ01000009">
    <property type="protein sequence ID" value="ORY62357.1"/>
    <property type="molecule type" value="Genomic_DNA"/>
</dbReference>